<evidence type="ECO:0000256" key="4">
    <source>
        <dbReference type="ARBA" id="ARBA00012729"/>
    </source>
</evidence>
<dbReference type="PANTHER" id="PTHR11177:SF317">
    <property type="entry name" value="CHITINASE 12-RELATED"/>
    <property type="match status" value="1"/>
</dbReference>
<dbReference type="InterPro" id="IPR001579">
    <property type="entry name" value="Glyco_hydro_18_chit_AS"/>
</dbReference>
<dbReference type="PANTHER" id="PTHR11177">
    <property type="entry name" value="CHITINASE"/>
    <property type="match status" value="1"/>
</dbReference>
<dbReference type="GO" id="GO:0005576">
    <property type="term" value="C:extracellular region"/>
    <property type="evidence" value="ECO:0007669"/>
    <property type="project" value="UniProtKB-SubCell"/>
</dbReference>
<dbReference type="PROSITE" id="PS01095">
    <property type="entry name" value="GH18_1"/>
    <property type="match status" value="1"/>
</dbReference>
<comment type="caution">
    <text evidence="15">The sequence shown here is derived from an EMBL/GenBank/DDBJ whole genome shotgun (WGS) entry which is preliminary data.</text>
</comment>
<dbReference type="FunFam" id="3.20.20.80:FF:000075">
    <property type="entry name" value="Sporulation-specific chitinase"/>
    <property type="match status" value="1"/>
</dbReference>
<dbReference type="Proteomes" id="UP000315783">
    <property type="component" value="Unassembled WGS sequence"/>
</dbReference>
<keyword evidence="6" id="KW-0732">Signal</keyword>
<dbReference type="STRING" id="43265.A0A545UL02"/>
<dbReference type="InterPro" id="IPR011583">
    <property type="entry name" value="Chitinase_II/V-like_cat"/>
</dbReference>
<evidence type="ECO:0000259" key="14">
    <source>
        <dbReference type="PROSITE" id="PS51910"/>
    </source>
</evidence>
<evidence type="ECO:0000256" key="13">
    <source>
        <dbReference type="SAM" id="Phobius"/>
    </source>
</evidence>
<evidence type="ECO:0000256" key="6">
    <source>
        <dbReference type="ARBA" id="ARBA00022729"/>
    </source>
</evidence>
<protein>
    <recommendedName>
        <fullName evidence="4">chitinase</fullName>
        <ecNumber evidence="4">3.2.1.14</ecNumber>
    </recommendedName>
</protein>
<gene>
    <name evidence="15" type="ORF">IF1G_11179</name>
</gene>
<feature type="transmembrane region" description="Helical" evidence="13">
    <location>
        <begin position="21"/>
        <end position="46"/>
    </location>
</feature>
<dbReference type="FunFam" id="3.10.50.10:FF:000005">
    <property type="entry name" value="Endochitinase B1"/>
    <property type="match status" value="1"/>
</dbReference>
<comment type="catalytic activity">
    <reaction evidence="1">
        <text>Random endo-hydrolysis of N-acetyl-beta-D-glucosaminide (1-&gt;4)-beta-linkages in chitin and chitodextrins.</text>
        <dbReference type="EC" id="3.2.1.14"/>
    </reaction>
</comment>
<evidence type="ECO:0000256" key="1">
    <source>
        <dbReference type="ARBA" id="ARBA00000822"/>
    </source>
</evidence>
<evidence type="ECO:0000256" key="3">
    <source>
        <dbReference type="ARBA" id="ARBA00008682"/>
    </source>
</evidence>
<dbReference type="InterPro" id="IPR001223">
    <property type="entry name" value="Glyco_hydro18_cat"/>
</dbReference>
<dbReference type="AlphaFoldDB" id="A0A545UL02"/>
<evidence type="ECO:0000256" key="9">
    <source>
        <dbReference type="ARBA" id="ARBA00023277"/>
    </source>
</evidence>
<evidence type="ECO:0000256" key="7">
    <source>
        <dbReference type="ARBA" id="ARBA00022801"/>
    </source>
</evidence>
<keyword evidence="13" id="KW-0812">Transmembrane</keyword>
<dbReference type="EMBL" id="SPUK01000034">
    <property type="protein sequence ID" value="TQV90137.1"/>
    <property type="molecule type" value="Genomic_DNA"/>
</dbReference>
<proteinExistence type="inferred from homology"/>
<dbReference type="SUPFAM" id="SSF51445">
    <property type="entry name" value="(Trans)glycosidases"/>
    <property type="match status" value="1"/>
</dbReference>
<dbReference type="SUPFAM" id="SSF54556">
    <property type="entry name" value="Chitinase insertion domain"/>
    <property type="match status" value="1"/>
</dbReference>
<comment type="similarity">
    <text evidence="3">Belongs to the glycosyl hydrolase 18 family. Chitinase class V subfamily.</text>
</comment>
<dbReference type="GO" id="GO:0006032">
    <property type="term" value="P:chitin catabolic process"/>
    <property type="evidence" value="ECO:0007669"/>
    <property type="project" value="UniProtKB-KW"/>
</dbReference>
<keyword evidence="9" id="KW-0119">Carbohydrate metabolism</keyword>
<comment type="subcellular location">
    <subcellularLocation>
        <location evidence="2">Secreted</location>
    </subcellularLocation>
</comment>
<dbReference type="Pfam" id="PF00704">
    <property type="entry name" value="Glyco_hydro_18"/>
    <property type="match status" value="1"/>
</dbReference>
<dbReference type="InterPro" id="IPR017853">
    <property type="entry name" value="GH"/>
</dbReference>
<evidence type="ECO:0000256" key="2">
    <source>
        <dbReference type="ARBA" id="ARBA00004613"/>
    </source>
</evidence>
<keyword evidence="8" id="KW-0146">Chitin degradation</keyword>
<evidence type="ECO:0000256" key="12">
    <source>
        <dbReference type="RuleBase" id="RU000489"/>
    </source>
</evidence>
<dbReference type="Gene3D" id="3.10.50.10">
    <property type="match status" value="1"/>
</dbReference>
<keyword evidence="11" id="KW-0624">Polysaccharide degradation</keyword>
<dbReference type="PROSITE" id="PS51910">
    <property type="entry name" value="GH18_2"/>
    <property type="match status" value="1"/>
</dbReference>
<evidence type="ECO:0000256" key="10">
    <source>
        <dbReference type="ARBA" id="ARBA00023295"/>
    </source>
</evidence>
<dbReference type="GO" id="GO:0008061">
    <property type="term" value="F:chitin binding"/>
    <property type="evidence" value="ECO:0007669"/>
    <property type="project" value="InterPro"/>
</dbReference>
<evidence type="ECO:0000313" key="16">
    <source>
        <dbReference type="Proteomes" id="UP000315783"/>
    </source>
</evidence>
<evidence type="ECO:0000256" key="5">
    <source>
        <dbReference type="ARBA" id="ARBA00022525"/>
    </source>
</evidence>
<evidence type="ECO:0000313" key="15">
    <source>
        <dbReference type="EMBL" id="TQV90137.1"/>
    </source>
</evidence>
<accession>A0A545UL02</accession>
<dbReference type="Gene3D" id="3.20.20.80">
    <property type="entry name" value="Glycosidases"/>
    <property type="match status" value="1"/>
</dbReference>
<dbReference type="GO" id="GO:0008843">
    <property type="term" value="F:endochitinase activity"/>
    <property type="evidence" value="ECO:0007669"/>
    <property type="project" value="UniProtKB-EC"/>
</dbReference>
<keyword evidence="16" id="KW-1185">Reference proteome</keyword>
<keyword evidence="5" id="KW-0964">Secreted</keyword>
<dbReference type="EC" id="3.2.1.14" evidence="4"/>
<sequence length="438" mass="48792">MLKESHISQGQQYKRWWLPLLTLRLLPLATGTGLVNAVYFANWWVLKGRSGIRGSPLHRGIYLRNFQPNDLPVSNLTHVYYAFMNYGTDGTLFSWDAYADTEKHYPEDSWNDQGTNVYGCVKQLFQIKKQNRHIKLMLSIGGWTLSDNLPQVASSVSARKNFAQSAVSFMQNWGFDGIDLDWEYPKDQTDGINLTYLLQELRKELDSYAAQHASGHHFLLTMAASANPDVIKLLDIKGINGAVDYINLMAYDYAGAWDSYTGYLANIGSSSAQPTATHFATETALNLYLNRGATASKIVLGMPAYGRSFQQTDGIGKPFKGTGPGSWEDGVWDYKALPRTSDARVSCDESVYGCYSYDPNTKELITYDTHEMVALKVAWLRNKGLAGSMFWEASGDRKDGRSLIAASRSALGGLDDTCNFLSYPASKYDNIKPGQPVT</sequence>
<dbReference type="InterPro" id="IPR029070">
    <property type="entry name" value="Chitinase_insertion_sf"/>
</dbReference>
<name>A0A545UL02_9HYPO</name>
<keyword evidence="10 12" id="KW-0326">Glycosidase</keyword>
<evidence type="ECO:0000256" key="8">
    <source>
        <dbReference type="ARBA" id="ARBA00023024"/>
    </source>
</evidence>
<keyword evidence="13" id="KW-1133">Transmembrane helix</keyword>
<organism evidence="15 16">
    <name type="scientific">Cordyceps javanica</name>
    <dbReference type="NCBI Taxonomy" id="43265"/>
    <lineage>
        <taxon>Eukaryota</taxon>
        <taxon>Fungi</taxon>
        <taxon>Dikarya</taxon>
        <taxon>Ascomycota</taxon>
        <taxon>Pezizomycotina</taxon>
        <taxon>Sordariomycetes</taxon>
        <taxon>Hypocreomycetidae</taxon>
        <taxon>Hypocreales</taxon>
        <taxon>Cordycipitaceae</taxon>
        <taxon>Cordyceps</taxon>
    </lineage>
</organism>
<dbReference type="InterPro" id="IPR050314">
    <property type="entry name" value="Glycosyl_Hydrlase_18"/>
</dbReference>
<keyword evidence="13" id="KW-0472">Membrane</keyword>
<keyword evidence="7 12" id="KW-0378">Hydrolase</keyword>
<reference evidence="15 16" key="1">
    <citation type="journal article" date="2019" name="Appl. Microbiol. Biotechnol.">
        <title>Genome sequence of Isaria javanica and comparative genome analysis insights into family S53 peptidase evolution in fungal entomopathogens.</title>
        <authorList>
            <person name="Lin R."/>
            <person name="Zhang X."/>
            <person name="Xin B."/>
            <person name="Zou M."/>
            <person name="Gao Y."/>
            <person name="Qin F."/>
            <person name="Hu Q."/>
            <person name="Xie B."/>
            <person name="Cheng X."/>
        </authorList>
    </citation>
    <scope>NUCLEOTIDE SEQUENCE [LARGE SCALE GENOMIC DNA]</scope>
    <source>
        <strain evidence="15 16">IJ1G</strain>
    </source>
</reference>
<dbReference type="GO" id="GO:0000272">
    <property type="term" value="P:polysaccharide catabolic process"/>
    <property type="evidence" value="ECO:0007669"/>
    <property type="project" value="UniProtKB-KW"/>
</dbReference>
<dbReference type="CDD" id="cd06548">
    <property type="entry name" value="GH18_chitinase"/>
    <property type="match status" value="1"/>
</dbReference>
<feature type="domain" description="GH18" evidence="14">
    <location>
        <begin position="34"/>
        <end position="414"/>
    </location>
</feature>
<evidence type="ECO:0000256" key="11">
    <source>
        <dbReference type="ARBA" id="ARBA00023326"/>
    </source>
</evidence>
<dbReference type="SMART" id="SM00636">
    <property type="entry name" value="Glyco_18"/>
    <property type="match status" value="1"/>
</dbReference>